<dbReference type="EMBL" id="JBHSBC010000015">
    <property type="protein sequence ID" value="MFC3981874.1"/>
    <property type="molecule type" value="Genomic_DNA"/>
</dbReference>
<protein>
    <submittedName>
        <fullName evidence="1">DUF4192 domain-containing protein</fullName>
    </submittedName>
</protein>
<gene>
    <name evidence="1" type="ORF">ACFOYY_17165</name>
</gene>
<dbReference type="InterPro" id="IPR025447">
    <property type="entry name" value="DUF4192"/>
</dbReference>
<sequence>MTTDVPAPPTPSSPTPGLLLASTQDVLGAVPYLVGFHPSDSLVVIGLKGRPPRCRLHLTVRWDLPLAPPGPGRLLPLLAEEGITQVIVVGYGPGTLVTPAVDLAVGLFRRSGVTVVDALRAEDGRYWSYTCSRAGCCPADGTPYDRETGVVATKAIVHGLVALPDRQTLERSLDPVDGAARLAVRRATARVTRELRAALTGSDDPGGLAAEFVADGVARVRSAIALHASGGRLSDEEAVRLGFALAVVRIRDEAWALITDHAAAVPPGAPMSVPDACAGLWRDLTRRLEPRFVPPVASLLGAAAWCRGDSALAGIALSRACEIDPGYSMANLLMCALRHMLPPRVLRERMPGPQELDREMGAPRMAWLLPMIALLEEPEVSAE</sequence>
<comment type="caution">
    <text evidence="1">The sequence shown here is derived from an EMBL/GenBank/DDBJ whole genome shotgun (WGS) entry which is preliminary data.</text>
</comment>
<dbReference type="RefSeq" id="WP_362781721.1">
    <property type="nucleotide sequence ID" value="NZ_JBHSBC010000015.1"/>
</dbReference>
<name>A0ABV8F217_9ACTN</name>
<evidence type="ECO:0000313" key="2">
    <source>
        <dbReference type="Proteomes" id="UP001595698"/>
    </source>
</evidence>
<accession>A0ABV8F217</accession>
<dbReference type="Proteomes" id="UP001595698">
    <property type="component" value="Unassembled WGS sequence"/>
</dbReference>
<proteinExistence type="predicted"/>
<reference evidence="2" key="1">
    <citation type="journal article" date="2019" name="Int. J. Syst. Evol. Microbiol.">
        <title>The Global Catalogue of Microorganisms (GCM) 10K type strain sequencing project: providing services to taxonomists for standard genome sequencing and annotation.</title>
        <authorList>
            <consortium name="The Broad Institute Genomics Platform"/>
            <consortium name="The Broad Institute Genome Sequencing Center for Infectious Disease"/>
            <person name="Wu L."/>
            <person name="Ma J."/>
        </authorList>
    </citation>
    <scope>NUCLEOTIDE SEQUENCE [LARGE SCALE GENOMIC DNA]</scope>
    <source>
        <strain evidence="2">TBRC 7912</strain>
    </source>
</reference>
<organism evidence="1 2">
    <name type="scientific">Streptosporangium jomthongense</name>
    <dbReference type="NCBI Taxonomy" id="1193683"/>
    <lineage>
        <taxon>Bacteria</taxon>
        <taxon>Bacillati</taxon>
        <taxon>Actinomycetota</taxon>
        <taxon>Actinomycetes</taxon>
        <taxon>Streptosporangiales</taxon>
        <taxon>Streptosporangiaceae</taxon>
        <taxon>Streptosporangium</taxon>
    </lineage>
</organism>
<evidence type="ECO:0000313" key="1">
    <source>
        <dbReference type="EMBL" id="MFC3981874.1"/>
    </source>
</evidence>
<dbReference type="Pfam" id="PF13830">
    <property type="entry name" value="DUF4192"/>
    <property type="match status" value="1"/>
</dbReference>
<keyword evidence="2" id="KW-1185">Reference proteome</keyword>